<evidence type="ECO:0000256" key="10">
    <source>
        <dbReference type="ARBA" id="ARBA00023011"/>
    </source>
</evidence>
<proteinExistence type="inferred from homology"/>
<dbReference type="GO" id="GO:0005637">
    <property type="term" value="C:nuclear inner membrane"/>
    <property type="evidence" value="ECO:0007669"/>
    <property type="project" value="TreeGrafter"/>
</dbReference>
<evidence type="ECO:0000256" key="4">
    <source>
        <dbReference type="ARBA" id="ARBA00022516"/>
    </source>
</evidence>
<keyword evidence="7" id="KW-0752">Steroid biosynthesis</keyword>
<evidence type="ECO:0000256" key="15">
    <source>
        <dbReference type="SAM" id="MobiDB-lite"/>
    </source>
</evidence>
<evidence type="ECO:0000313" key="17">
    <source>
        <dbReference type="EMBL" id="PAA51887.1"/>
    </source>
</evidence>
<dbReference type="EMBL" id="NIVC01003339">
    <property type="protein sequence ID" value="PAA51887.1"/>
    <property type="molecule type" value="Genomic_DNA"/>
</dbReference>
<comment type="caution">
    <text evidence="17">The sequence shown here is derived from an EMBL/GenBank/DDBJ whole genome shotgun (WGS) entry which is preliminary data.</text>
</comment>
<evidence type="ECO:0000256" key="13">
    <source>
        <dbReference type="ARBA" id="ARBA00023166"/>
    </source>
</evidence>
<dbReference type="InterPro" id="IPR001171">
    <property type="entry name" value="ERG24_DHCR-like"/>
</dbReference>
<dbReference type="UniPathway" id="UPA00063"/>
<evidence type="ECO:0000256" key="11">
    <source>
        <dbReference type="ARBA" id="ARBA00023098"/>
    </source>
</evidence>
<dbReference type="Pfam" id="PF01222">
    <property type="entry name" value="ERG4_ERG24"/>
    <property type="match status" value="1"/>
</dbReference>
<dbReference type="OrthoDB" id="5326588at2759"/>
<sequence length="634" mass="69234">HLSKACLLTIESCTQTTKAKKTSAIVIINQKIQQKASATTMPATAASKRASRKSSPAAGKQAAQRSRSSSKSRSKSASPTAKPRQRSSSKTRAAPEKKRTPQQKQQKQQQPKPRSRSSSRSRKPAASPASNTSTPQSAAKQPKKTAARPPTPTVARQRRSSARAVNHSPGSPSSSPTKSAAAGTSTATRSGGVSTPTSSTTATRSGRRGREFGGAIGSALMTVGLPVSLVWLSLLSDGKLTFSRSNRFLFGSTGSLALADLFSVRSALIYGGWVLAQLVLYSLPIGGKWVQHEGGLYHCNGLFALIVSMLALVGANWYGIKVGSIICSELTRLAVCASLFSLLLSIGLYARSRRVPNSALTTEAASSMKSSAASGRCTFIYEFFMGRELHPRLFGGRIDLKFFLEMRPGLIGWVLLDMAFMFQVKANGGIIGLPFATLTFMHLIYVADALFFERSILTTTDIKREGLGYMLVFGNLAWVPFFYSLSARQLITNQPTMPAYCVVGVLFINLFGYFIFRASNYMKDEFRRDPHQPRFANCRTVPTGVRGRHLLAAGSWALCRHPNFVGDLVMAFAWSLAAGFHAPLAWLYPAYLLVLLVHRARRDEIHCSAKYGLAWTRYCELVPNRFLPRFYQRA</sequence>
<feature type="transmembrane region" description="Helical" evidence="16">
    <location>
        <begin position="467"/>
        <end position="485"/>
    </location>
</feature>
<comment type="pathway">
    <text evidence="2">Steroid biosynthesis; cholesterol biosynthesis.</text>
</comment>
<feature type="transmembrane region" description="Helical" evidence="16">
    <location>
        <begin position="497"/>
        <end position="516"/>
    </location>
</feature>
<dbReference type="PROSITE" id="PS01018">
    <property type="entry name" value="STEROL_REDUCT_2"/>
    <property type="match status" value="1"/>
</dbReference>
<keyword evidence="5 16" id="KW-0812">Transmembrane</keyword>
<dbReference type="Proteomes" id="UP000215902">
    <property type="component" value="Unassembled WGS sequence"/>
</dbReference>
<dbReference type="InterPro" id="IPR018083">
    <property type="entry name" value="Sterol_reductase_CS"/>
</dbReference>
<keyword evidence="18" id="KW-1185">Reference proteome</keyword>
<feature type="compositionally biased region" description="Low complexity" evidence="15">
    <location>
        <begin position="162"/>
        <end position="204"/>
    </location>
</feature>
<evidence type="ECO:0000256" key="7">
    <source>
        <dbReference type="ARBA" id="ARBA00022955"/>
    </source>
</evidence>
<gene>
    <name evidence="17" type="ORF">BOX15_Mlig029912g1</name>
</gene>
<evidence type="ECO:0000256" key="12">
    <source>
        <dbReference type="ARBA" id="ARBA00023136"/>
    </source>
</evidence>
<keyword evidence="4" id="KW-0444">Lipid biosynthesis</keyword>
<feature type="transmembrane region" description="Helical" evidence="16">
    <location>
        <begin position="262"/>
        <end position="283"/>
    </location>
</feature>
<keyword evidence="14" id="KW-0753">Steroid metabolism</keyword>
<feature type="compositionally biased region" description="Low complexity" evidence="15">
    <location>
        <begin position="36"/>
        <end position="67"/>
    </location>
</feature>
<dbReference type="PANTHER" id="PTHR21257:SF52">
    <property type="entry name" value="DELTA(14)-STEROL REDUCTASE TM7SF2"/>
    <property type="match status" value="1"/>
</dbReference>
<feature type="non-terminal residue" evidence="17">
    <location>
        <position position="1"/>
    </location>
</feature>
<feature type="transmembrane region" description="Helical" evidence="16">
    <location>
        <begin position="330"/>
        <end position="350"/>
    </location>
</feature>
<feature type="region of interest" description="Disordered" evidence="15">
    <location>
        <begin position="33"/>
        <end position="210"/>
    </location>
</feature>
<feature type="transmembrane region" description="Helical" evidence="16">
    <location>
        <begin position="428"/>
        <end position="447"/>
    </location>
</feature>
<keyword evidence="10" id="KW-0756">Sterol biosynthesis</keyword>
<name>A0A267DTA0_9PLAT</name>
<keyword evidence="12 16" id="KW-0472">Membrane</keyword>
<dbReference type="AlphaFoldDB" id="A0A267DTA0"/>
<accession>A0A267DTA0</accession>
<keyword evidence="9" id="KW-0560">Oxidoreductase</keyword>
<dbReference type="Gene3D" id="1.20.120.1630">
    <property type="match status" value="1"/>
</dbReference>
<dbReference type="GO" id="GO:0005789">
    <property type="term" value="C:endoplasmic reticulum membrane"/>
    <property type="evidence" value="ECO:0007669"/>
    <property type="project" value="TreeGrafter"/>
</dbReference>
<dbReference type="GO" id="GO:0006695">
    <property type="term" value="P:cholesterol biosynthetic process"/>
    <property type="evidence" value="ECO:0007669"/>
    <property type="project" value="UniProtKB-UniPathway"/>
</dbReference>
<evidence type="ECO:0000256" key="8">
    <source>
        <dbReference type="ARBA" id="ARBA00022989"/>
    </source>
</evidence>
<reference evidence="17 18" key="1">
    <citation type="submission" date="2017-06" db="EMBL/GenBank/DDBJ databases">
        <title>A platform for efficient transgenesis in Macrostomum lignano, a flatworm model organism for stem cell research.</title>
        <authorList>
            <person name="Berezikov E."/>
        </authorList>
    </citation>
    <scope>NUCLEOTIDE SEQUENCE [LARGE SCALE GENOMIC DNA]</scope>
    <source>
        <strain evidence="17">DV1</strain>
        <tissue evidence="17">Whole organism</tissue>
    </source>
</reference>
<keyword evidence="13" id="KW-1207">Sterol metabolism</keyword>
<organism evidence="17 18">
    <name type="scientific">Macrostomum lignano</name>
    <dbReference type="NCBI Taxonomy" id="282301"/>
    <lineage>
        <taxon>Eukaryota</taxon>
        <taxon>Metazoa</taxon>
        <taxon>Spiralia</taxon>
        <taxon>Lophotrochozoa</taxon>
        <taxon>Platyhelminthes</taxon>
        <taxon>Rhabditophora</taxon>
        <taxon>Macrostomorpha</taxon>
        <taxon>Macrostomida</taxon>
        <taxon>Macrostomidae</taxon>
        <taxon>Macrostomum</taxon>
    </lineage>
</organism>
<protein>
    <submittedName>
        <fullName evidence="17">Uncharacterized protein</fullName>
    </submittedName>
</protein>
<evidence type="ECO:0000256" key="1">
    <source>
        <dbReference type="ARBA" id="ARBA00004141"/>
    </source>
</evidence>
<feature type="transmembrane region" description="Helical" evidence="16">
    <location>
        <begin position="212"/>
        <end position="234"/>
    </location>
</feature>
<evidence type="ECO:0000313" key="18">
    <source>
        <dbReference type="Proteomes" id="UP000215902"/>
    </source>
</evidence>
<evidence type="ECO:0000256" key="3">
    <source>
        <dbReference type="ARBA" id="ARBA00005402"/>
    </source>
</evidence>
<keyword evidence="6" id="KW-0152">Cholesterol biosynthesis</keyword>
<evidence type="ECO:0000256" key="2">
    <source>
        <dbReference type="ARBA" id="ARBA00004770"/>
    </source>
</evidence>
<feature type="transmembrane region" description="Helical" evidence="16">
    <location>
        <begin position="295"/>
        <end position="318"/>
    </location>
</feature>
<dbReference type="PANTHER" id="PTHR21257">
    <property type="entry name" value="DELTA(14)-STEROL REDUCTASE"/>
    <property type="match status" value="1"/>
</dbReference>
<evidence type="ECO:0000256" key="14">
    <source>
        <dbReference type="ARBA" id="ARBA00023221"/>
    </source>
</evidence>
<comment type="subcellular location">
    <subcellularLocation>
        <location evidence="1">Membrane</location>
        <topology evidence="1">Multi-pass membrane protein</topology>
    </subcellularLocation>
</comment>
<keyword evidence="11" id="KW-0443">Lipid metabolism</keyword>
<evidence type="ECO:0000256" key="6">
    <source>
        <dbReference type="ARBA" id="ARBA00022778"/>
    </source>
</evidence>
<evidence type="ECO:0000256" key="16">
    <source>
        <dbReference type="SAM" id="Phobius"/>
    </source>
</evidence>
<feature type="transmembrane region" description="Helical" evidence="16">
    <location>
        <begin position="571"/>
        <end position="596"/>
    </location>
</feature>
<comment type="similarity">
    <text evidence="3">Belongs to the ERG4/ERG24 family.</text>
</comment>
<dbReference type="GO" id="GO:0050613">
    <property type="term" value="F:Delta14-sterol reductase activity"/>
    <property type="evidence" value="ECO:0007669"/>
    <property type="project" value="TreeGrafter"/>
</dbReference>
<keyword evidence="8 16" id="KW-1133">Transmembrane helix</keyword>
<evidence type="ECO:0000256" key="5">
    <source>
        <dbReference type="ARBA" id="ARBA00022692"/>
    </source>
</evidence>
<dbReference type="STRING" id="282301.A0A267DTA0"/>
<feature type="compositionally biased region" description="Basic residues" evidence="15">
    <location>
        <begin position="113"/>
        <end position="123"/>
    </location>
</feature>
<evidence type="ECO:0000256" key="9">
    <source>
        <dbReference type="ARBA" id="ARBA00023002"/>
    </source>
</evidence>
<keyword evidence="6" id="KW-0153">Cholesterol metabolism</keyword>
<feature type="compositionally biased region" description="Low complexity" evidence="15">
    <location>
        <begin position="102"/>
        <end position="112"/>
    </location>
</feature>